<evidence type="ECO:0000259" key="2">
    <source>
        <dbReference type="Pfam" id="PF21957"/>
    </source>
</evidence>
<dbReference type="Pfam" id="PF21957">
    <property type="entry name" value="Zn_ribbon_16"/>
    <property type="match status" value="1"/>
</dbReference>
<proteinExistence type="predicted"/>
<dbReference type="InterPro" id="IPR047731">
    <property type="entry name" value="Zinc_ribbon_put"/>
</dbReference>
<accession>A0A7G7W777</accession>
<reference evidence="3 4" key="1">
    <citation type="submission" date="2020-08" db="EMBL/GenBank/DDBJ databases">
        <title>Hymenobacter sp. S2-20-2 genome sequencing.</title>
        <authorList>
            <person name="Jin L."/>
        </authorList>
    </citation>
    <scope>NUCLEOTIDE SEQUENCE [LARGE SCALE GENOMIC DNA]</scope>
    <source>
        <strain evidence="3 4">S2-20-2</strain>
    </source>
</reference>
<dbReference type="KEGG" id="hsk:H4317_19125"/>
<dbReference type="Proteomes" id="UP000515489">
    <property type="component" value="Chromosome"/>
</dbReference>
<gene>
    <name evidence="3" type="ORF">H4317_19125</name>
</gene>
<dbReference type="EMBL" id="CP060202">
    <property type="protein sequence ID" value="QNH62220.1"/>
    <property type="molecule type" value="Genomic_DNA"/>
</dbReference>
<dbReference type="AlphaFoldDB" id="A0A7G7W777"/>
<feature type="domain" description="Zinc beta-ribbon finger putative" evidence="2">
    <location>
        <begin position="4"/>
        <end position="63"/>
    </location>
</feature>
<keyword evidence="4" id="KW-1185">Reference proteome</keyword>
<evidence type="ECO:0008006" key="5">
    <source>
        <dbReference type="Google" id="ProtNLM"/>
    </source>
</evidence>
<feature type="domain" description="DUF6371" evidence="1">
    <location>
        <begin position="115"/>
        <end position="287"/>
    </location>
</feature>
<name>A0A7G7W777_9BACT</name>
<evidence type="ECO:0000259" key="1">
    <source>
        <dbReference type="Pfam" id="PF19898"/>
    </source>
</evidence>
<evidence type="ECO:0000313" key="3">
    <source>
        <dbReference type="EMBL" id="QNH62220.1"/>
    </source>
</evidence>
<dbReference type="NCBIfam" id="NF040506">
    <property type="entry name" value="PG0870_Nterm"/>
    <property type="match status" value="1"/>
</dbReference>
<evidence type="ECO:0000313" key="4">
    <source>
        <dbReference type="Proteomes" id="UP000515489"/>
    </source>
</evidence>
<dbReference type="Pfam" id="PF19898">
    <property type="entry name" value="DUF6371"/>
    <property type="match status" value="1"/>
</dbReference>
<sequence length="352" mass="39635">MCVHRYTLQAYAGRKTRHTCPACGKPHEFTRYLDTLTGDLLPEHLGRCNREAECGYHLNPSDKGTTGRSYADEVRESQSATNRTWYMSQPAPRPAPLGIIPEEVVKRSMRDYSCNNFVRLLERLYGGAEADELIRRFEIGTSNYWQGATIFWQRDEVGRMRGGQVVLFDETGHTVKKRLADGTKHRYTNWVHKALERAHQKQGRELPKWLREYLRPEVAKSPCLYGLGQLAEAPAGQTVALTEAAKTAVLATPHFPAFLWLAVGSLSNLTPARLAPIKDRCIVLWPDASTNGSAYQLWADKAAELRKQGFNITMSDYLETVCTAEQKAKGYDLADLILADWPGYPASWDATV</sequence>
<protein>
    <recommendedName>
        <fullName evidence="5">Toprim domain-containing protein</fullName>
    </recommendedName>
</protein>
<dbReference type="InterPro" id="IPR045951">
    <property type="entry name" value="DUF6371"/>
</dbReference>
<organism evidence="3 4">
    <name type="scientific">Hymenobacter sediminicola</name>
    <dbReference type="NCBI Taxonomy" id="2761579"/>
    <lineage>
        <taxon>Bacteria</taxon>
        <taxon>Pseudomonadati</taxon>
        <taxon>Bacteroidota</taxon>
        <taxon>Cytophagia</taxon>
        <taxon>Cytophagales</taxon>
        <taxon>Hymenobacteraceae</taxon>
        <taxon>Hymenobacter</taxon>
    </lineage>
</organism>